<evidence type="ECO:0000256" key="1">
    <source>
        <dbReference type="ARBA" id="ARBA00004323"/>
    </source>
</evidence>
<dbReference type="EMBL" id="JAWDGP010001612">
    <property type="protein sequence ID" value="KAK3789935.1"/>
    <property type="molecule type" value="Genomic_DNA"/>
</dbReference>
<evidence type="ECO:0000256" key="9">
    <source>
        <dbReference type="ARBA" id="ARBA00023180"/>
    </source>
</evidence>
<proteinExistence type="inferred from homology"/>
<keyword evidence="9" id="KW-0325">Glycoprotein</keyword>
<evidence type="ECO:0000256" key="3">
    <source>
        <dbReference type="ARBA" id="ARBA00022679"/>
    </source>
</evidence>
<name>A0AAE1AL81_9GAST</name>
<gene>
    <name evidence="10" type="ORF">RRG08_004047</name>
</gene>
<evidence type="ECO:0000313" key="10">
    <source>
        <dbReference type="EMBL" id="KAK3789935.1"/>
    </source>
</evidence>
<evidence type="ECO:0000256" key="4">
    <source>
        <dbReference type="ARBA" id="ARBA00022692"/>
    </source>
</evidence>
<organism evidence="10 11">
    <name type="scientific">Elysia crispata</name>
    <name type="common">lettuce slug</name>
    <dbReference type="NCBI Taxonomy" id="231223"/>
    <lineage>
        <taxon>Eukaryota</taxon>
        <taxon>Metazoa</taxon>
        <taxon>Spiralia</taxon>
        <taxon>Lophotrochozoa</taxon>
        <taxon>Mollusca</taxon>
        <taxon>Gastropoda</taxon>
        <taxon>Heterobranchia</taxon>
        <taxon>Euthyneura</taxon>
        <taxon>Panpulmonata</taxon>
        <taxon>Sacoglossa</taxon>
        <taxon>Placobranchoidea</taxon>
        <taxon>Plakobranchidae</taxon>
        <taxon>Elysia</taxon>
    </lineage>
</organism>
<dbReference type="InterPro" id="IPR009729">
    <property type="entry name" value="Gal-3-0_sulfotransfrase"/>
</dbReference>
<dbReference type="GO" id="GO:0000139">
    <property type="term" value="C:Golgi membrane"/>
    <property type="evidence" value="ECO:0007669"/>
    <property type="project" value="UniProtKB-SubCell"/>
</dbReference>
<keyword evidence="3" id="KW-0808">Transferase</keyword>
<comment type="similarity">
    <text evidence="2">Belongs to the galactose-3-O-sulfotransferase family.</text>
</comment>
<keyword evidence="4" id="KW-0812">Transmembrane</keyword>
<comment type="caution">
    <text evidence="10">The sequence shown here is derived from an EMBL/GenBank/DDBJ whole genome shotgun (WGS) entry which is preliminary data.</text>
</comment>
<comment type="subcellular location">
    <subcellularLocation>
        <location evidence="1">Golgi apparatus membrane</location>
        <topology evidence="1">Single-pass type II membrane protein</topology>
    </subcellularLocation>
</comment>
<keyword evidence="6" id="KW-1133">Transmembrane helix</keyword>
<keyword evidence="11" id="KW-1185">Reference proteome</keyword>
<evidence type="ECO:0000256" key="2">
    <source>
        <dbReference type="ARBA" id="ARBA00008124"/>
    </source>
</evidence>
<dbReference type="Pfam" id="PF06990">
    <property type="entry name" value="Gal-3-0_sulfotr"/>
    <property type="match status" value="1"/>
</dbReference>
<keyword evidence="7" id="KW-0333">Golgi apparatus</keyword>
<dbReference type="Proteomes" id="UP001283361">
    <property type="component" value="Unassembled WGS sequence"/>
</dbReference>
<accession>A0AAE1AL81</accession>
<dbReference type="AlphaFoldDB" id="A0AAE1AL81"/>
<keyword evidence="8" id="KW-0472">Membrane</keyword>
<dbReference type="Gene3D" id="3.40.50.300">
    <property type="entry name" value="P-loop containing nucleotide triphosphate hydrolases"/>
    <property type="match status" value="1"/>
</dbReference>
<sequence length="395" mass="46408">MTIRFRFFHRSYRGAFLAFSLFLILTAYKTYINPSYCSKGNLELNEIQQVIFAKVHKAASSTVQNILVRFSLSRELDVLLPKTGNHINEFRPEIDPTALIESPDGKFFDILCSHLVFDEEEIASYIPRYAFRFGILRAPLSQVLSALRFYSTFYLYPDTLLNAAMQKYAEDPVQGFLMHPEEFCDEKLKAHNCLFNNRMSMDLGLSPYGAHLLKRNNTEVQKFVAKIDRQFDLMLLFEYFDESMVLLRRYLHWEMKDVIYIKVNAAPYESKYVWNQTPTLNSNQTTKFQEWNAIDIALYDHFLAEFFRKIQGEYLFKDEVEAFKQVRQSVENFCQNESGAKNQVKRIRPNRWTTEFFVSFWDCQAMMLSEDELVELARSAQLARLKNAGRAFSRA</sequence>
<dbReference type="InterPro" id="IPR027417">
    <property type="entry name" value="P-loop_NTPase"/>
</dbReference>
<keyword evidence="5" id="KW-0735">Signal-anchor</keyword>
<dbReference type="PANTHER" id="PTHR14647:SF87">
    <property type="entry name" value="PUTATIVE-RELATED"/>
    <property type="match status" value="1"/>
</dbReference>
<evidence type="ECO:0000256" key="7">
    <source>
        <dbReference type="ARBA" id="ARBA00023034"/>
    </source>
</evidence>
<evidence type="ECO:0000256" key="8">
    <source>
        <dbReference type="ARBA" id="ARBA00023136"/>
    </source>
</evidence>
<reference evidence="10" key="1">
    <citation type="journal article" date="2023" name="G3 (Bethesda)">
        <title>A reference genome for the long-term kleptoplast-retaining sea slug Elysia crispata morphotype clarki.</title>
        <authorList>
            <person name="Eastman K.E."/>
            <person name="Pendleton A.L."/>
            <person name="Shaikh M.A."/>
            <person name="Suttiyut T."/>
            <person name="Ogas R."/>
            <person name="Tomko P."/>
            <person name="Gavelis G."/>
            <person name="Widhalm J.R."/>
            <person name="Wisecaver J.H."/>
        </authorList>
    </citation>
    <scope>NUCLEOTIDE SEQUENCE</scope>
    <source>
        <strain evidence="10">ECLA1</strain>
    </source>
</reference>
<dbReference type="PANTHER" id="PTHR14647">
    <property type="entry name" value="GALACTOSE-3-O-SULFOTRANSFERASE"/>
    <property type="match status" value="1"/>
</dbReference>
<evidence type="ECO:0000313" key="11">
    <source>
        <dbReference type="Proteomes" id="UP001283361"/>
    </source>
</evidence>
<evidence type="ECO:0000256" key="6">
    <source>
        <dbReference type="ARBA" id="ARBA00022989"/>
    </source>
</evidence>
<dbReference type="GO" id="GO:0001733">
    <property type="term" value="F:galactosylceramide sulfotransferase activity"/>
    <property type="evidence" value="ECO:0007669"/>
    <property type="project" value="InterPro"/>
</dbReference>
<evidence type="ECO:0000256" key="5">
    <source>
        <dbReference type="ARBA" id="ARBA00022968"/>
    </source>
</evidence>
<protein>
    <submittedName>
        <fullName evidence="10">Uncharacterized protein</fullName>
    </submittedName>
</protein>
<dbReference type="GO" id="GO:0009247">
    <property type="term" value="P:glycolipid biosynthetic process"/>
    <property type="evidence" value="ECO:0007669"/>
    <property type="project" value="InterPro"/>
</dbReference>